<dbReference type="InterPro" id="IPR053738">
    <property type="entry name" value="Lambda_capsid_assembly"/>
</dbReference>
<dbReference type="EMBL" id="PP511791">
    <property type="protein sequence ID" value="XCD07452.1"/>
    <property type="molecule type" value="Genomic_DNA"/>
</dbReference>
<keyword evidence="2" id="KW-1035">Host cytoplasm</keyword>
<keyword evidence="1" id="KW-0167">Capsid protein</keyword>
<protein>
    <submittedName>
        <fullName evidence="3">Capsid protein</fullName>
    </submittedName>
</protein>
<evidence type="ECO:0000256" key="1">
    <source>
        <dbReference type="ARBA" id="ARBA00022561"/>
    </source>
</evidence>
<dbReference type="Gene3D" id="3.90.1690.10">
    <property type="entry name" value="phage-related protein like domain"/>
    <property type="match status" value="1"/>
</dbReference>
<dbReference type="InterPro" id="IPR005564">
    <property type="entry name" value="Major_capsid_GpE"/>
</dbReference>
<reference evidence="3" key="1">
    <citation type="submission" date="2024-03" db="EMBL/GenBank/DDBJ databases">
        <title>Diverse circular DNA viruses in blood, oral, and fecal samples of captive lemurs.</title>
        <authorList>
            <person name="Paietta E.N."/>
            <person name="Kraberger S."/>
            <person name="Lund M.C."/>
            <person name="Custer J.M."/>
            <person name="Vargas K.M."/>
            <person name="Ehmke E.E."/>
            <person name="Yoder A.D."/>
            <person name="Varsani A."/>
        </authorList>
    </citation>
    <scope>NUCLEOTIDE SEQUENCE</scope>
    <source>
        <strain evidence="3">Duke_28FS_1</strain>
    </source>
</reference>
<sequence length="366" mass="40751">MAVLPLAEAFTARALGVAWNNYQQTLGIPPYLGRSFFGTDKKQGLEMRFIKGRKGLPVALKGSNFDALAPLRDAIGFKDIQNTMPFFRESYMVTEKEEQDYMSYMSAENSELANQVLKEIMKNPMDLVLGADVVPERMIWQLLAPVDGIPKIDVVIDGKDSYAIEYTSDNGAEYIAEHFMEIETDTDKWSAAETATPIQDLVDAQEQFEDATGDKLSIFVMNKKTWKQLVNAEDTHKQVQGAIAYQNGIMLKDSEVKEYLLANYGITIYVYNKLYLDESGVSHTFIPDGMVTGISGSVNQLGTVWYGTTPEERSGSLSIGNLSIVNTGVSIYTYTTPHPVNTHCVVSEIVLPSYENMDSVFIMKVS</sequence>
<proteinExistence type="predicted"/>
<evidence type="ECO:0000313" key="3">
    <source>
        <dbReference type="EMBL" id="XCD07452.1"/>
    </source>
</evidence>
<organism evidence="3">
    <name type="scientific">Dulem virus 39</name>
    <dbReference type="NCBI Taxonomy" id="3145757"/>
    <lineage>
        <taxon>Viruses</taxon>
        <taxon>Duplodnaviria</taxon>
        <taxon>Heunggongvirae</taxon>
        <taxon>Uroviricota</taxon>
        <taxon>Caudoviricetes</taxon>
    </lineage>
</organism>
<keyword evidence="1" id="KW-0946">Virion</keyword>
<name>A0AAU8B944_9CAUD</name>
<accession>A0AAU8B944</accession>
<evidence type="ECO:0000256" key="2">
    <source>
        <dbReference type="ARBA" id="ARBA00023200"/>
    </source>
</evidence>
<dbReference type="Pfam" id="PF03864">
    <property type="entry name" value="Phage_cap_E"/>
    <property type="match status" value="1"/>
</dbReference>
<dbReference type="GO" id="GO:0019028">
    <property type="term" value="C:viral capsid"/>
    <property type="evidence" value="ECO:0007669"/>
    <property type="project" value="UniProtKB-KW"/>
</dbReference>